<proteinExistence type="predicted"/>
<dbReference type="WBParaSite" id="HCON_00014340-00001">
    <property type="protein sequence ID" value="HCON_00014340-00001"/>
    <property type="gene ID" value="HCON_00014340"/>
</dbReference>
<dbReference type="Proteomes" id="UP000025227">
    <property type="component" value="Unplaced"/>
</dbReference>
<evidence type="ECO:0000313" key="2">
    <source>
        <dbReference type="Proteomes" id="UP000025227"/>
    </source>
</evidence>
<dbReference type="AlphaFoldDB" id="A0A7I4XUX1"/>
<keyword evidence="2" id="KW-1185">Reference proteome</keyword>
<evidence type="ECO:0000256" key="1">
    <source>
        <dbReference type="SAM" id="MobiDB-lite"/>
    </source>
</evidence>
<feature type="compositionally biased region" description="Basic and acidic residues" evidence="1">
    <location>
        <begin position="1"/>
        <end position="17"/>
    </location>
</feature>
<reference evidence="3" key="1">
    <citation type="submission" date="2020-12" db="UniProtKB">
        <authorList>
            <consortium name="WormBaseParasite"/>
        </authorList>
    </citation>
    <scope>IDENTIFICATION</scope>
    <source>
        <strain evidence="3">MHco3</strain>
    </source>
</reference>
<protein>
    <submittedName>
        <fullName evidence="3">BUD13 homolog</fullName>
    </submittedName>
</protein>
<dbReference type="OrthoDB" id="5872869at2759"/>
<dbReference type="OMA" id="MEHRSKS"/>
<sequence length="104" mass="11959">MSDRTKSAPTHRKDSPHRGSTTYSQKTSRKHKPSESSSTLDNRPEWNNGYDDVDENGRYRRHGGGRVDRLKSQAEQDELNMAWLNSLRGDFHIRRKAKDDGDSS</sequence>
<organism evidence="2 3">
    <name type="scientific">Haemonchus contortus</name>
    <name type="common">Barber pole worm</name>
    <dbReference type="NCBI Taxonomy" id="6289"/>
    <lineage>
        <taxon>Eukaryota</taxon>
        <taxon>Metazoa</taxon>
        <taxon>Ecdysozoa</taxon>
        <taxon>Nematoda</taxon>
        <taxon>Chromadorea</taxon>
        <taxon>Rhabditida</taxon>
        <taxon>Rhabditina</taxon>
        <taxon>Rhabditomorpha</taxon>
        <taxon>Strongyloidea</taxon>
        <taxon>Trichostrongylidae</taxon>
        <taxon>Haemonchus</taxon>
    </lineage>
</organism>
<feature type="region of interest" description="Disordered" evidence="1">
    <location>
        <begin position="1"/>
        <end position="72"/>
    </location>
</feature>
<evidence type="ECO:0000313" key="3">
    <source>
        <dbReference type="WBParaSite" id="HCON_00014340-00001"/>
    </source>
</evidence>
<name>A0A7I4XUX1_HAECO</name>
<accession>A0A7I4XUX1</accession>